<dbReference type="EMBL" id="CP119064">
    <property type="protein sequence ID" value="WEL38252.1"/>
    <property type="molecule type" value="Genomic_DNA"/>
</dbReference>
<proteinExistence type="predicted"/>
<accession>A0A9Q9C9K0</accession>
<reference evidence="1" key="1">
    <citation type="submission" date="2021-05" db="EMBL/GenBank/DDBJ databases">
        <title>Encephalitozoon hellem ATCC 50604 Complete Genome.</title>
        <authorList>
            <person name="Mascarenhas dos Santos A.C."/>
            <person name="Julian A.T."/>
            <person name="Pombert J.-F."/>
        </authorList>
    </citation>
    <scope>NUCLEOTIDE SEQUENCE</scope>
    <source>
        <strain evidence="1">ATCC 50604</strain>
    </source>
</reference>
<dbReference type="EMBL" id="CP075149">
    <property type="protein sequence ID" value="UTX42793.1"/>
    <property type="molecule type" value="Genomic_DNA"/>
</dbReference>
<sequence length="339" mass="39813">MDGYLKEHPGSRTLADELSKLASTDGVDLSRYVDPENLELIDHIYAGRIYKSKDVRKVLRRIAGREGSRAEKIAYEMLCKRRIVFDNYLLKLSFVKRFRRFRRFLVDGNGIEYRMQMMLHKLLYLREDVIGEIEKEITKISGEKVWVYVGVLGNLLSRDVVIRIMDYVDIEVKPFVGSFLPKEDYYNKICCTILRSPSSEKVRIISSMGTIDKTQLYRSLLCAWFSDDVEKRRFSDFMELMKLVKVEKSMRMEIVNGYLSGLVYHRMLGEFMKLFEHMKKAGVSGDEGRVFEKLYNAIRRYKKGGRLELAGFLSKCKEGRRKGMLSPYSWQDIYDVYKE</sequence>
<gene>
    <name evidence="1" type="ORF">GPU96_03g05150</name>
    <name evidence="2" type="ORF">PFJ87_03g01100</name>
</gene>
<dbReference type="OrthoDB" id="2192149at2759"/>
<dbReference type="AlphaFoldDB" id="A0A9Q9C9K0"/>
<organism evidence="1 3">
    <name type="scientific">Encephalitozoon hellem</name>
    <name type="common">Microsporidian parasite</name>
    <dbReference type="NCBI Taxonomy" id="27973"/>
    <lineage>
        <taxon>Eukaryota</taxon>
        <taxon>Fungi</taxon>
        <taxon>Fungi incertae sedis</taxon>
        <taxon>Microsporidia</taxon>
        <taxon>Unikaryonidae</taxon>
        <taxon>Encephalitozoon</taxon>
    </lineage>
</organism>
<evidence type="ECO:0000313" key="3">
    <source>
        <dbReference type="Proteomes" id="UP001059546"/>
    </source>
</evidence>
<evidence type="ECO:0000313" key="1">
    <source>
        <dbReference type="EMBL" id="UTX42793.1"/>
    </source>
</evidence>
<dbReference type="Proteomes" id="UP001059546">
    <property type="component" value="Chromosome III"/>
</dbReference>
<reference evidence="2 4" key="2">
    <citation type="submission" date="2023-02" db="EMBL/GenBank/DDBJ databases">
        <title>Encephalitozoon hellem ATCC 50451 complete genome.</title>
        <authorList>
            <person name="Mascarenhas dos Santos A.C."/>
            <person name="Julian A.T."/>
            <person name="Pombert J.-F."/>
        </authorList>
    </citation>
    <scope>NUCLEOTIDE SEQUENCE [LARGE SCALE GENOMIC DNA]</scope>
    <source>
        <strain evidence="2 4">ATCC 50451</strain>
    </source>
</reference>
<evidence type="ECO:0000313" key="2">
    <source>
        <dbReference type="EMBL" id="WEL38252.1"/>
    </source>
</evidence>
<name>A0A9Q9C9K0_ENCHE</name>
<protein>
    <submittedName>
        <fullName evidence="1">Uncharacterized protein</fullName>
    </submittedName>
</protein>
<evidence type="ECO:0000313" key="4">
    <source>
        <dbReference type="Proteomes" id="UP001217963"/>
    </source>
</evidence>
<keyword evidence="4" id="KW-1185">Reference proteome</keyword>
<dbReference type="Proteomes" id="UP001217963">
    <property type="component" value="Chromosome III"/>
</dbReference>